<keyword evidence="1" id="KW-0472">Membrane</keyword>
<dbReference type="PANTHER" id="PTHR42069:SF1">
    <property type="entry name" value="MARVEL DOMAIN-CONTAINING PROTEIN"/>
    <property type="match status" value="1"/>
</dbReference>
<dbReference type="VEuPathDB" id="FungiDB:A1O7_00638"/>
<dbReference type="AlphaFoldDB" id="W9W878"/>
<evidence type="ECO:0000313" key="3">
    <source>
        <dbReference type="Proteomes" id="UP000019473"/>
    </source>
</evidence>
<name>W9W878_9EURO</name>
<dbReference type="EMBL" id="AMGW01000001">
    <property type="protein sequence ID" value="EXJ64302.1"/>
    <property type="molecule type" value="Genomic_DNA"/>
</dbReference>
<dbReference type="RefSeq" id="XP_007752869.1">
    <property type="nucleotide sequence ID" value="XM_007754679.1"/>
</dbReference>
<keyword evidence="1" id="KW-1133">Transmembrane helix</keyword>
<keyword evidence="3" id="KW-1185">Reference proteome</keyword>
<evidence type="ECO:0008006" key="4">
    <source>
        <dbReference type="Google" id="ProtNLM"/>
    </source>
</evidence>
<protein>
    <recommendedName>
        <fullName evidence="4">MARVEL domain-containing protein</fullName>
    </recommendedName>
</protein>
<proteinExistence type="predicted"/>
<feature type="transmembrane region" description="Helical" evidence="1">
    <location>
        <begin position="29"/>
        <end position="55"/>
    </location>
</feature>
<gene>
    <name evidence="2" type="ORF">A1O7_00638</name>
</gene>
<organism evidence="2 3">
    <name type="scientific">Cladophialophora yegresii CBS 114405</name>
    <dbReference type="NCBI Taxonomy" id="1182544"/>
    <lineage>
        <taxon>Eukaryota</taxon>
        <taxon>Fungi</taxon>
        <taxon>Dikarya</taxon>
        <taxon>Ascomycota</taxon>
        <taxon>Pezizomycotina</taxon>
        <taxon>Eurotiomycetes</taxon>
        <taxon>Chaetothyriomycetidae</taxon>
        <taxon>Chaetothyriales</taxon>
        <taxon>Herpotrichiellaceae</taxon>
        <taxon>Cladophialophora</taxon>
    </lineage>
</organism>
<dbReference type="PANTHER" id="PTHR42069">
    <property type="entry name" value="HYPHAL ANASTAMOSIS-8 PROTEIN"/>
    <property type="match status" value="1"/>
</dbReference>
<dbReference type="Proteomes" id="UP000019473">
    <property type="component" value="Unassembled WGS sequence"/>
</dbReference>
<comment type="caution">
    <text evidence="2">The sequence shown here is derived from an EMBL/GenBank/DDBJ whole genome shotgun (WGS) entry which is preliminary data.</text>
</comment>
<keyword evidence="1" id="KW-0812">Transmembrane</keyword>
<feature type="transmembrane region" description="Helical" evidence="1">
    <location>
        <begin position="62"/>
        <end position="84"/>
    </location>
</feature>
<evidence type="ECO:0000256" key="1">
    <source>
        <dbReference type="SAM" id="Phobius"/>
    </source>
</evidence>
<sequence length="171" mass="19753">MIYVLYKFYSTRDIFMEDRPWGPWAKDRVVWPTFMFAAASIVTSLIALVALIALCWRSKRRLVFFSLVYVAMDIITWVIVAIVYRVEKTEKDLWGWSCTDKAKAIQQQLGKQADFTSLCKLQRSSWVLSLSHIITKILTSALSWSFGPRTNWLEDQDGLDVALITFDQLTG</sequence>
<reference evidence="2 3" key="1">
    <citation type="submission" date="2013-03" db="EMBL/GenBank/DDBJ databases">
        <title>The Genome Sequence of Cladophialophora yegresii CBS 114405.</title>
        <authorList>
            <consortium name="The Broad Institute Genomics Platform"/>
            <person name="Cuomo C."/>
            <person name="de Hoog S."/>
            <person name="Gorbushina A."/>
            <person name="Walker B."/>
            <person name="Young S.K."/>
            <person name="Zeng Q."/>
            <person name="Gargeya S."/>
            <person name="Fitzgerald M."/>
            <person name="Haas B."/>
            <person name="Abouelleil A."/>
            <person name="Allen A.W."/>
            <person name="Alvarado L."/>
            <person name="Arachchi H.M."/>
            <person name="Berlin A.M."/>
            <person name="Chapman S.B."/>
            <person name="Gainer-Dewar J."/>
            <person name="Goldberg J."/>
            <person name="Griggs A."/>
            <person name="Gujja S."/>
            <person name="Hansen M."/>
            <person name="Howarth C."/>
            <person name="Imamovic A."/>
            <person name="Ireland A."/>
            <person name="Larimer J."/>
            <person name="McCowan C."/>
            <person name="Murphy C."/>
            <person name="Pearson M."/>
            <person name="Poon T.W."/>
            <person name="Priest M."/>
            <person name="Roberts A."/>
            <person name="Saif S."/>
            <person name="Shea T."/>
            <person name="Sisk P."/>
            <person name="Sykes S."/>
            <person name="Wortman J."/>
            <person name="Nusbaum C."/>
            <person name="Birren B."/>
        </authorList>
    </citation>
    <scope>NUCLEOTIDE SEQUENCE [LARGE SCALE GENOMIC DNA]</scope>
    <source>
        <strain evidence="2 3">CBS 114405</strain>
    </source>
</reference>
<evidence type="ECO:0000313" key="2">
    <source>
        <dbReference type="EMBL" id="EXJ64302.1"/>
    </source>
</evidence>
<accession>W9W878</accession>
<dbReference type="HOGENOM" id="CLU_1562737_0_0_1"/>
<dbReference type="GeneID" id="19175254"/>
<dbReference type="STRING" id="1182544.W9W878"/>
<dbReference type="OrthoDB" id="5371583at2759"/>